<dbReference type="RefSeq" id="WP_038400963.1">
    <property type="nucleotide sequence ID" value="NZ_CP008943.1"/>
</dbReference>
<dbReference type="InterPro" id="IPR041920">
    <property type="entry name" value="ROS/MUCR_sf"/>
</dbReference>
<sequence>MGHKTAWEYHPSLPPALTQAANALIDYLAHAPFAAPAQCPWCASHHFLSYPKEGRYRCKGCQRAFTPVTNTLFAHCRHQEKWAAYARYRLAGQAMYQASMLCGMSHGAGEYREKVIVQILGKRWPALLPWWSGLRPLSPDGRPAPLRTTPFINLDEARAHHDHEYIQCLECGKLYAQLSIHLLRVHEMSTSAYREKWQIMKQIPLAGLGCRRKHRDYIRGQIASGEVDPHALAALMQEANRLSPKKKPFKTLYERELSRQSMLERQPWHISPAIKVADEATKRKAVERVNNRAPGETIKSVAKELGIWPGTLWSWRKQLANENVVSPHHDSELQDKNR</sequence>
<reference evidence="3" key="1">
    <citation type="submission" date="2018-11" db="EMBL/GenBank/DDBJ databases">
        <title>FDA dAtabase for Regulatory Grade micrObial Sequences (FDA-ARGOS): Supporting development and validation of Infectious Disease Dx tests.</title>
        <authorList>
            <person name="Bliska J."/>
            <person name="Cleland M.-M."/>
            <person name="Tallon L."/>
            <person name="Sadzewicz L."/>
            <person name="Zhao X."/>
            <person name="Vavikolanu K."/>
            <person name="Mehta A."/>
            <person name="Aluvathingal J."/>
            <person name="Nadendla S."/>
            <person name="Yan Y."/>
            <person name="Sichtig H."/>
        </authorList>
    </citation>
    <scope>NUCLEOTIDE SEQUENCE [LARGE SCALE GENOMIC DNA]</scope>
    <source>
        <strain evidence="3">FDAARGOS_581</strain>
    </source>
</reference>
<dbReference type="Gene3D" id="1.10.10.60">
    <property type="entry name" value="Homeodomain-like"/>
    <property type="match status" value="1"/>
</dbReference>
<evidence type="ECO:0000313" key="3">
    <source>
        <dbReference type="EMBL" id="AYW92013.1"/>
    </source>
</evidence>
<dbReference type="SUPFAM" id="SSF46689">
    <property type="entry name" value="Homeodomain-like"/>
    <property type="match status" value="1"/>
</dbReference>
<evidence type="ECO:0000256" key="2">
    <source>
        <dbReference type="ARBA" id="ARBA00009964"/>
    </source>
</evidence>
<accession>A0ABM7AHQ5</accession>
<dbReference type="InterPro" id="IPR009057">
    <property type="entry name" value="Homeodomain-like_sf"/>
</dbReference>
<dbReference type="Pfam" id="PF01527">
    <property type="entry name" value="HTH_Tnp_1"/>
    <property type="match status" value="1"/>
</dbReference>
<dbReference type="InterPro" id="IPR002514">
    <property type="entry name" value="Transposase_8"/>
</dbReference>
<name>A0ABM7AHQ5_YERPU</name>
<comment type="similarity">
    <text evidence="2">Belongs to the transposase 8 family.</text>
</comment>
<comment type="similarity">
    <text evidence="1">Belongs to the ros/MucR family.</text>
</comment>
<dbReference type="Pfam" id="PF05443">
    <property type="entry name" value="ROS_MUCR"/>
    <property type="match status" value="1"/>
</dbReference>
<dbReference type="EMBL" id="CP033713">
    <property type="protein sequence ID" value="AYW92013.1"/>
    <property type="molecule type" value="Genomic_DNA"/>
</dbReference>
<gene>
    <name evidence="3" type="ORF">EGX47_12360</name>
</gene>
<protein>
    <recommendedName>
        <fullName evidence="5">Transposase</fullName>
    </recommendedName>
</protein>
<evidence type="ECO:0008006" key="5">
    <source>
        <dbReference type="Google" id="ProtNLM"/>
    </source>
</evidence>
<proteinExistence type="inferred from homology"/>
<dbReference type="InterPro" id="IPR008807">
    <property type="entry name" value="ROS_MUCR"/>
</dbReference>
<dbReference type="Gene3D" id="1.10.10.1550">
    <property type="entry name" value="ROS/MUCR transcriptional regulator protein"/>
    <property type="match status" value="1"/>
</dbReference>
<organism evidence="3 4">
    <name type="scientific">Yersinia pseudotuberculosis</name>
    <dbReference type="NCBI Taxonomy" id="633"/>
    <lineage>
        <taxon>Bacteria</taxon>
        <taxon>Pseudomonadati</taxon>
        <taxon>Pseudomonadota</taxon>
        <taxon>Gammaproteobacteria</taxon>
        <taxon>Enterobacterales</taxon>
        <taxon>Yersiniaceae</taxon>
        <taxon>Yersinia</taxon>
    </lineage>
</organism>
<evidence type="ECO:0000256" key="1">
    <source>
        <dbReference type="ARBA" id="ARBA00007031"/>
    </source>
</evidence>
<evidence type="ECO:0000313" key="4">
    <source>
        <dbReference type="Proteomes" id="UP000268669"/>
    </source>
</evidence>
<dbReference type="Proteomes" id="UP000268669">
    <property type="component" value="Chromosome"/>
</dbReference>
<keyword evidence="4" id="KW-1185">Reference proteome</keyword>